<comment type="similarity">
    <text evidence="1 5">Belongs to the 5-formyltetrahydrofolate cyclo-ligase family.</text>
</comment>
<evidence type="ECO:0000256" key="3">
    <source>
        <dbReference type="ARBA" id="ARBA00022840"/>
    </source>
</evidence>
<comment type="caution">
    <text evidence="6">The sequence shown here is derived from an EMBL/GenBank/DDBJ whole genome shotgun (WGS) entry which is preliminary data.</text>
</comment>
<dbReference type="InterPro" id="IPR024185">
    <property type="entry name" value="FTHF_cligase-like_sf"/>
</dbReference>
<keyword evidence="5" id="KW-0479">Metal-binding</keyword>
<feature type="binding site" evidence="4">
    <location>
        <begin position="130"/>
        <end position="138"/>
    </location>
    <ligand>
        <name>ATP</name>
        <dbReference type="ChEBI" id="CHEBI:30616"/>
    </ligand>
</feature>
<evidence type="ECO:0000313" key="6">
    <source>
        <dbReference type="EMBL" id="MBB5176433.1"/>
    </source>
</evidence>
<keyword evidence="2 4" id="KW-0547">Nucleotide-binding</keyword>
<evidence type="ECO:0000256" key="2">
    <source>
        <dbReference type="ARBA" id="ARBA00022741"/>
    </source>
</evidence>
<keyword evidence="6" id="KW-0436">Ligase</keyword>
<name>A0A9Q2D022_9STAP</name>
<comment type="cofactor">
    <cofactor evidence="5">
        <name>Mg(2+)</name>
        <dbReference type="ChEBI" id="CHEBI:18420"/>
    </cofactor>
</comment>
<dbReference type="AlphaFoldDB" id="A0A9Q2D022"/>
<dbReference type="Proteomes" id="UP000579136">
    <property type="component" value="Unassembled WGS sequence"/>
</dbReference>
<evidence type="ECO:0000256" key="1">
    <source>
        <dbReference type="ARBA" id="ARBA00010638"/>
    </source>
</evidence>
<dbReference type="SUPFAM" id="SSF100950">
    <property type="entry name" value="NagB/RpiA/CoA transferase-like"/>
    <property type="match status" value="1"/>
</dbReference>
<keyword evidence="5" id="KW-0460">Magnesium</keyword>
<dbReference type="PIRSF" id="PIRSF006806">
    <property type="entry name" value="FTHF_cligase"/>
    <property type="match status" value="1"/>
</dbReference>
<dbReference type="NCBIfam" id="TIGR02727">
    <property type="entry name" value="MTHFS_bact"/>
    <property type="match status" value="1"/>
</dbReference>
<feature type="binding site" evidence="4">
    <location>
        <position position="49"/>
    </location>
    <ligand>
        <name>substrate</name>
    </ligand>
</feature>
<dbReference type="GO" id="GO:0009396">
    <property type="term" value="P:folic acid-containing compound biosynthetic process"/>
    <property type="evidence" value="ECO:0007669"/>
    <property type="project" value="TreeGrafter"/>
</dbReference>
<feature type="binding site" evidence="4">
    <location>
        <position position="54"/>
    </location>
    <ligand>
        <name>substrate</name>
    </ligand>
</feature>
<evidence type="ECO:0000256" key="4">
    <source>
        <dbReference type="PIRSR" id="PIRSR006806-1"/>
    </source>
</evidence>
<accession>A0A9Q2D022</accession>
<dbReference type="EMBL" id="JACHHF010000007">
    <property type="protein sequence ID" value="MBB5176433.1"/>
    <property type="molecule type" value="Genomic_DNA"/>
</dbReference>
<dbReference type="PANTHER" id="PTHR23407:SF1">
    <property type="entry name" value="5-FORMYLTETRAHYDROFOLATE CYCLO-LIGASE"/>
    <property type="match status" value="1"/>
</dbReference>
<dbReference type="InterPro" id="IPR002698">
    <property type="entry name" value="FTHF_cligase"/>
</dbReference>
<protein>
    <recommendedName>
        <fullName evidence="5">5-formyltetrahydrofolate cyclo-ligase</fullName>
        <ecNumber evidence="5">6.3.3.2</ecNumber>
    </recommendedName>
</protein>
<dbReference type="Pfam" id="PF01812">
    <property type="entry name" value="5-FTHF_cyc-lig"/>
    <property type="match status" value="1"/>
</dbReference>
<dbReference type="InterPro" id="IPR037171">
    <property type="entry name" value="NagB/RpiA_transferase-like"/>
</dbReference>
<reference evidence="6 7" key="1">
    <citation type="submission" date="2020-08" db="EMBL/GenBank/DDBJ databases">
        <title>Genomic Encyclopedia of Type Strains, Phase IV (KMG-IV): sequencing the most valuable type-strain genomes for metagenomic binning, comparative biology and taxonomic classification.</title>
        <authorList>
            <person name="Goeker M."/>
        </authorList>
    </citation>
    <scope>NUCLEOTIDE SEQUENCE [LARGE SCALE GENOMIC DNA]</scope>
    <source>
        <strain evidence="6 7">DSM 19163</strain>
    </source>
</reference>
<sequence length="189" mass="21792">MNKKQLRKKMIETLQSFSKEEKLEKEQKIHQKLLNFIEENDINSVGLVLSMPHEMDTWPIIEHLKENGVKLYAPKSDYVTKGMNFYEVVDREDLLTDDKDILIPDDTNELNNSPELLIVPGVIFNEKGYRTGYGGGFYDRFLKGFNGLKISALFDEQFGEVIVESHDIPVDLLITPTKTINAKENRLND</sequence>
<dbReference type="GO" id="GO:0046872">
    <property type="term" value="F:metal ion binding"/>
    <property type="evidence" value="ECO:0007669"/>
    <property type="project" value="UniProtKB-KW"/>
</dbReference>
<dbReference type="GO" id="GO:0030272">
    <property type="term" value="F:5-formyltetrahydrofolate cyclo-ligase activity"/>
    <property type="evidence" value="ECO:0007669"/>
    <property type="project" value="UniProtKB-EC"/>
</dbReference>
<gene>
    <name evidence="6" type="ORF">HNQ45_001321</name>
</gene>
<feature type="binding site" evidence="4">
    <location>
        <begin position="3"/>
        <end position="7"/>
    </location>
    <ligand>
        <name>ATP</name>
        <dbReference type="ChEBI" id="CHEBI:30616"/>
    </ligand>
</feature>
<keyword evidence="3 4" id="KW-0067">ATP-binding</keyword>
<comment type="catalytic activity">
    <reaction evidence="5">
        <text>(6S)-5-formyl-5,6,7,8-tetrahydrofolate + ATP = (6R)-5,10-methenyltetrahydrofolate + ADP + phosphate</text>
        <dbReference type="Rhea" id="RHEA:10488"/>
        <dbReference type="ChEBI" id="CHEBI:30616"/>
        <dbReference type="ChEBI" id="CHEBI:43474"/>
        <dbReference type="ChEBI" id="CHEBI:57455"/>
        <dbReference type="ChEBI" id="CHEBI:57457"/>
        <dbReference type="ChEBI" id="CHEBI:456216"/>
        <dbReference type="EC" id="6.3.3.2"/>
    </reaction>
</comment>
<dbReference type="Gene3D" id="3.40.50.10420">
    <property type="entry name" value="NagB/RpiA/CoA transferase-like"/>
    <property type="match status" value="1"/>
</dbReference>
<keyword evidence="7" id="KW-1185">Reference proteome</keyword>
<dbReference type="GO" id="GO:0005524">
    <property type="term" value="F:ATP binding"/>
    <property type="evidence" value="ECO:0007669"/>
    <property type="project" value="UniProtKB-KW"/>
</dbReference>
<dbReference type="EC" id="6.3.3.2" evidence="5"/>
<proteinExistence type="inferred from homology"/>
<evidence type="ECO:0000256" key="5">
    <source>
        <dbReference type="RuleBase" id="RU361279"/>
    </source>
</evidence>
<organism evidence="6 7">
    <name type="scientific">Nosocomiicoccus ampullae</name>
    <dbReference type="NCBI Taxonomy" id="489910"/>
    <lineage>
        <taxon>Bacteria</taxon>
        <taxon>Bacillati</taxon>
        <taxon>Bacillota</taxon>
        <taxon>Bacilli</taxon>
        <taxon>Bacillales</taxon>
        <taxon>Staphylococcaceae</taxon>
        <taxon>Nosocomiicoccus</taxon>
    </lineage>
</organism>
<evidence type="ECO:0000313" key="7">
    <source>
        <dbReference type="Proteomes" id="UP000579136"/>
    </source>
</evidence>
<dbReference type="PANTHER" id="PTHR23407">
    <property type="entry name" value="ATPASE INHIBITOR/5-FORMYLTETRAHYDROFOLATE CYCLO-LIGASE"/>
    <property type="match status" value="1"/>
</dbReference>
<dbReference type="GO" id="GO:0035999">
    <property type="term" value="P:tetrahydrofolate interconversion"/>
    <property type="evidence" value="ECO:0007669"/>
    <property type="project" value="TreeGrafter"/>
</dbReference>